<gene>
    <name evidence="3" type="ORF">PGLA2088_LOCUS27997</name>
</gene>
<dbReference type="CDD" id="cd00761">
    <property type="entry name" value="Glyco_tranf_GTA_type"/>
    <property type="match status" value="1"/>
</dbReference>
<evidence type="ECO:0000259" key="2">
    <source>
        <dbReference type="Pfam" id="PF00535"/>
    </source>
</evidence>
<dbReference type="Proteomes" id="UP000626109">
    <property type="component" value="Unassembled WGS sequence"/>
</dbReference>
<dbReference type="InterPro" id="IPR001173">
    <property type="entry name" value="Glyco_trans_2-like"/>
</dbReference>
<protein>
    <recommendedName>
        <fullName evidence="2">Glycosyltransferase 2-like domain-containing protein</fullName>
    </recommendedName>
</protein>
<dbReference type="Gene3D" id="3.90.550.10">
    <property type="entry name" value="Spore Coat Polysaccharide Biosynthesis Protein SpsA, Chain A"/>
    <property type="match status" value="1"/>
</dbReference>
<proteinExistence type="predicted"/>
<accession>A0A813K379</accession>
<dbReference type="EMBL" id="CAJNNW010027688">
    <property type="protein sequence ID" value="CAE8692680.1"/>
    <property type="molecule type" value="Genomic_DNA"/>
</dbReference>
<dbReference type="InterPro" id="IPR029044">
    <property type="entry name" value="Nucleotide-diphossugar_trans"/>
</dbReference>
<evidence type="ECO:0000313" key="4">
    <source>
        <dbReference type="Proteomes" id="UP000626109"/>
    </source>
</evidence>
<feature type="compositionally biased region" description="Low complexity" evidence="1">
    <location>
        <begin position="172"/>
        <end position="194"/>
    </location>
</feature>
<dbReference type="Pfam" id="PF00535">
    <property type="entry name" value="Glycos_transf_2"/>
    <property type="match status" value="1"/>
</dbReference>
<feature type="domain" description="Glycosyltransferase 2-like" evidence="2">
    <location>
        <begin position="335"/>
        <end position="437"/>
    </location>
</feature>
<feature type="non-terminal residue" evidence="3">
    <location>
        <position position="1"/>
    </location>
</feature>
<sequence length="665" mass="71236">QYFAVGGSLVPPPSGNQVKAGTWSFPVPPGGSLVASASGSQPQPASRTSNPTFSVGRTVHAPSNPGSLARGGYGNGWSPAPAMCRVVQAAPRYVTTASPCSTAPGAPLRRMSLPPSAVAPSRVSIGGAVVAPASLSLPLRLAPTLAPAAATTTTTAPAAAKVRPIASRPTRATVSPAVSASSPTGASGALTTTRTTRTSFSIPAGAFLAAPTTNISNPVAVSFPGTPVDANASTPSPSAGRAVSPMPATRSAVSVLAGQPTAALSQSMLAASMGAWSTLERDLYKLSGGAYNPSEMAKKRRVPKVGTGTGVNTEVKGRVSIVAPSMASRQHYHENLWRCFDAQTWPDKELVIIETYQDEQSSYLREKAKVDRRIVHIAMKRAPGTDFTVGLKRNMTLHMASGEFVVNFDDDDLYAPSYVKTIVGEMQAKNLIGVTLSAWYNYYTGKGVCTFSDPSGWGEWVDDPVELDNILYGYGFSYSHRRQPSLLYPYPDVGFAEDAPFFLKLKAVFGRERVILRKDPEGLCMHIMHRANTAQVLGTKRVSAEEIAALVVTDLKPFQRMIDEDFFRYSPWRPPVKHPALSIDIPADLFNGDIKDFHDPIVDTLLPDPLDVKPRLRSSTFDDSVEFEEEANPPAIMRANTFRNSDECCDQVQSEPDFHSVIHSL</sequence>
<feature type="region of interest" description="Disordered" evidence="1">
    <location>
        <begin position="33"/>
        <end position="72"/>
    </location>
</feature>
<dbReference type="AlphaFoldDB" id="A0A813K379"/>
<comment type="caution">
    <text evidence="3">The sequence shown here is derived from an EMBL/GenBank/DDBJ whole genome shotgun (WGS) entry which is preliminary data.</text>
</comment>
<evidence type="ECO:0000256" key="1">
    <source>
        <dbReference type="SAM" id="MobiDB-lite"/>
    </source>
</evidence>
<feature type="compositionally biased region" description="Low complexity" evidence="1">
    <location>
        <begin position="35"/>
        <end position="46"/>
    </location>
</feature>
<name>A0A813K379_POLGL</name>
<reference evidence="3" key="1">
    <citation type="submission" date="2021-02" db="EMBL/GenBank/DDBJ databases">
        <authorList>
            <person name="Dougan E. K."/>
            <person name="Rhodes N."/>
            <person name="Thang M."/>
            <person name="Chan C."/>
        </authorList>
    </citation>
    <scope>NUCLEOTIDE SEQUENCE</scope>
</reference>
<organism evidence="3 4">
    <name type="scientific">Polarella glacialis</name>
    <name type="common">Dinoflagellate</name>
    <dbReference type="NCBI Taxonomy" id="89957"/>
    <lineage>
        <taxon>Eukaryota</taxon>
        <taxon>Sar</taxon>
        <taxon>Alveolata</taxon>
        <taxon>Dinophyceae</taxon>
        <taxon>Suessiales</taxon>
        <taxon>Suessiaceae</taxon>
        <taxon>Polarella</taxon>
    </lineage>
</organism>
<feature type="region of interest" description="Disordered" evidence="1">
    <location>
        <begin position="168"/>
        <end position="194"/>
    </location>
</feature>
<evidence type="ECO:0000313" key="3">
    <source>
        <dbReference type="EMBL" id="CAE8692680.1"/>
    </source>
</evidence>
<dbReference type="SUPFAM" id="SSF53448">
    <property type="entry name" value="Nucleotide-diphospho-sugar transferases"/>
    <property type="match status" value="1"/>
</dbReference>